<dbReference type="Proteomes" id="UP000067626">
    <property type="component" value="Chromosome"/>
</dbReference>
<dbReference type="RefSeq" id="WP_050429963.1">
    <property type="nucleotide sequence ID" value="NZ_CP012159.1"/>
</dbReference>
<keyword evidence="3" id="KW-1185">Reference proteome</keyword>
<organism evidence="2 3">
    <name type="scientific">Chondromyces crocatus</name>
    <dbReference type="NCBI Taxonomy" id="52"/>
    <lineage>
        <taxon>Bacteria</taxon>
        <taxon>Pseudomonadati</taxon>
        <taxon>Myxococcota</taxon>
        <taxon>Polyangia</taxon>
        <taxon>Polyangiales</taxon>
        <taxon>Polyangiaceae</taxon>
        <taxon>Chondromyces</taxon>
    </lineage>
</organism>
<evidence type="ECO:0000313" key="3">
    <source>
        <dbReference type="Proteomes" id="UP000067626"/>
    </source>
</evidence>
<reference evidence="2 3" key="1">
    <citation type="submission" date="2015-07" db="EMBL/GenBank/DDBJ databases">
        <title>Genome analysis of myxobacterium Chondromyces crocatus Cm c5 reveals a high potential for natural compound synthesis and the genetic basis for the loss of fruiting body formation.</title>
        <authorList>
            <person name="Zaburannyi N."/>
            <person name="Bunk B."/>
            <person name="Maier J."/>
            <person name="Overmann J."/>
            <person name="Mueller R."/>
        </authorList>
    </citation>
    <scope>NUCLEOTIDE SEQUENCE [LARGE SCALE GENOMIC DNA]</scope>
    <source>
        <strain evidence="2 3">Cm c5</strain>
    </source>
</reference>
<dbReference type="STRING" id="52.CMC5_017570"/>
<dbReference type="AlphaFoldDB" id="A0A0K1E9R7"/>
<gene>
    <name evidence="2" type="ORF">CMC5_017570</name>
</gene>
<name>A0A0K1E9R7_CHOCO</name>
<proteinExistence type="predicted"/>
<dbReference type="EMBL" id="CP012159">
    <property type="protein sequence ID" value="AKT37616.1"/>
    <property type="molecule type" value="Genomic_DNA"/>
</dbReference>
<dbReference type="KEGG" id="ccro:CMC5_017570"/>
<evidence type="ECO:0000256" key="1">
    <source>
        <dbReference type="SAM" id="MobiDB-lite"/>
    </source>
</evidence>
<accession>A0A0K1E9R7</accession>
<sequence>MMRRIDARALLTAGIVISAISLVLVGRRRDTPAPAPTPAAAHEPSEQPRRATTHRLASTLPIAPPADVRPAWVEPEAMRDDARYLADVVRLAVDGDRELALIAHYRNRVLLDTEGRAAYQKMLSDPAMLAKVRGDLSHPPESRENLRDNTRRLMEIDYLDDALAWEANPSREAILGVIEELVLEDNFREGLGLDMRYSLAGNKRELFTLLHEHSQDRALALVDRARGSRLEKLLLFLRDDVQARAQRIRDAAIAP</sequence>
<dbReference type="OrthoDB" id="5522488at2"/>
<evidence type="ECO:0000313" key="2">
    <source>
        <dbReference type="EMBL" id="AKT37616.1"/>
    </source>
</evidence>
<feature type="region of interest" description="Disordered" evidence="1">
    <location>
        <begin position="31"/>
        <end position="53"/>
    </location>
</feature>
<protein>
    <submittedName>
        <fullName evidence="2">Uncharacterized protein</fullName>
    </submittedName>
</protein>